<sequence length="481" mass="51445">MAPVIAPLAAAGGHSVYSGQTRRRVGVAVSKRRIWGWMAFDWASQPYYTLGLTFVFGPYFALVATNAFVADGMDKLAADAQAQSIWSAGQTIAGLLIALTAPFLGAFADNSGRKMPWIAGFSVIYVLASAALWGLAPDGTALFSILVIFYVGFFAAESALNFVNAILPSLGTEREIGRISGSGAAFGYWGGVVSLFILLLLFVESPDTGLTLLGHAPALGLDPAGMEGTRSVGPFIALWYAVFMIPFFVYVRDDPRLGGRSTRIGAVWAELAETLRGVMHRPSLMYFLLSSMFYRDALNALYAFGGIYAALVLGWTTIQIGVFGIVAAIAAAICTWAGGLADTRYGPKPVIRACVWLLIVVGCLIVGMSRDHLFIFPLAETSQVPDLIFYACGIVIGGAGGSIYAASRSMMVRHTHPDRPAEAFGLFALTGKATAFLAPASISLFTFLTGNVQLGFLPVIFLFLFGLFLLRWVNKDGDRAE</sequence>
<dbReference type="AlphaFoldDB" id="A0A1M4YYM9"/>
<accession>A0A1M4YYM9</accession>
<feature type="transmembrane region" description="Helical" evidence="6">
    <location>
        <begin position="115"/>
        <end position="136"/>
    </location>
</feature>
<dbReference type="GO" id="GO:0012505">
    <property type="term" value="C:endomembrane system"/>
    <property type="evidence" value="ECO:0007669"/>
    <property type="project" value="UniProtKB-SubCell"/>
</dbReference>
<keyword evidence="2" id="KW-0813">Transport</keyword>
<dbReference type="PANTHER" id="PTHR23519">
    <property type="entry name" value="AUTOPHAGY-RELATED PROTEIN 22"/>
    <property type="match status" value="1"/>
</dbReference>
<dbReference type="EMBL" id="FQUE01000003">
    <property type="protein sequence ID" value="SHF10825.1"/>
    <property type="molecule type" value="Genomic_DNA"/>
</dbReference>
<feature type="transmembrane region" description="Helical" evidence="6">
    <location>
        <begin position="232"/>
        <end position="251"/>
    </location>
</feature>
<dbReference type="STRING" id="366533.SAMN05444339_103303"/>
<dbReference type="SUPFAM" id="SSF103473">
    <property type="entry name" value="MFS general substrate transporter"/>
    <property type="match status" value="1"/>
</dbReference>
<evidence type="ECO:0000313" key="8">
    <source>
        <dbReference type="Proteomes" id="UP000183987"/>
    </source>
</evidence>
<dbReference type="Proteomes" id="UP000183987">
    <property type="component" value="Unassembled WGS sequence"/>
</dbReference>
<evidence type="ECO:0000256" key="5">
    <source>
        <dbReference type="ARBA" id="ARBA00023136"/>
    </source>
</evidence>
<name>A0A1M4YYM9_LOKAT</name>
<reference evidence="8" key="1">
    <citation type="submission" date="2016-11" db="EMBL/GenBank/DDBJ databases">
        <authorList>
            <person name="Varghese N."/>
            <person name="Submissions S."/>
        </authorList>
    </citation>
    <scope>NUCLEOTIDE SEQUENCE [LARGE SCALE GENOMIC DNA]</scope>
    <source>
        <strain evidence="8">DSM 29326</strain>
    </source>
</reference>
<evidence type="ECO:0000256" key="2">
    <source>
        <dbReference type="ARBA" id="ARBA00022448"/>
    </source>
</evidence>
<evidence type="ECO:0000256" key="4">
    <source>
        <dbReference type="ARBA" id="ARBA00022989"/>
    </source>
</evidence>
<proteinExistence type="predicted"/>
<dbReference type="OrthoDB" id="9768783at2"/>
<dbReference type="InterPro" id="IPR024671">
    <property type="entry name" value="Atg22-like"/>
</dbReference>
<feature type="transmembrane region" description="Helical" evidence="6">
    <location>
        <begin position="387"/>
        <end position="406"/>
    </location>
</feature>
<feature type="transmembrane region" description="Helical" evidence="6">
    <location>
        <begin position="426"/>
        <end position="448"/>
    </location>
</feature>
<feature type="transmembrane region" description="Helical" evidence="6">
    <location>
        <begin position="350"/>
        <end position="367"/>
    </location>
</feature>
<feature type="transmembrane region" description="Helical" evidence="6">
    <location>
        <begin position="47"/>
        <end position="68"/>
    </location>
</feature>
<keyword evidence="5 6" id="KW-0472">Membrane</keyword>
<dbReference type="Pfam" id="PF11700">
    <property type="entry name" value="ATG22"/>
    <property type="match status" value="1"/>
</dbReference>
<evidence type="ECO:0000313" key="7">
    <source>
        <dbReference type="EMBL" id="SHF10825.1"/>
    </source>
</evidence>
<dbReference type="InterPro" id="IPR036259">
    <property type="entry name" value="MFS_trans_sf"/>
</dbReference>
<feature type="transmembrane region" description="Helical" evidence="6">
    <location>
        <begin position="454"/>
        <end position="473"/>
    </location>
</feature>
<feature type="transmembrane region" description="Helical" evidence="6">
    <location>
        <begin position="142"/>
        <end position="167"/>
    </location>
</feature>
<dbReference type="Gene3D" id="1.20.1250.20">
    <property type="entry name" value="MFS general substrate transporter like domains"/>
    <property type="match status" value="2"/>
</dbReference>
<feature type="transmembrane region" description="Helical" evidence="6">
    <location>
        <begin position="317"/>
        <end position="338"/>
    </location>
</feature>
<feature type="transmembrane region" description="Helical" evidence="6">
    <location>
        <begin position="88"/>
        <end position="108"/>
    </location>
</feature>
<keyword evidence="4 6" id="KW-1133">Transmembrane helix</keyword>
<keyword evidence="3 6" id="KW-0812">Transmembrane</keyword>
<feature type="transmembrane region" description="Helical" evidence="6">
    <location>
        <begin position="284"/>
        <end position="311"/>
    </location>
</feature>
<gene>
    <name evidence="7" type="ORF">SAMN05444339_103303</name>
</gene>
<evidence type="ECO:0000256" key="6">
    <source>
        <dbReference type="SAM" id="Phobius"/>
    </source>
</evidence>
<feature type="transmembrane region" description="Helical" evidence="6">
    <location>
        <begin position="179"/>
        <end position="203"/>
    </location>
</feature>
<organism evidence="7 8">
    <name type="scientific">Loktanella atrilutea</name>
    <dbReference type="NCBI Taxonomy" id="366533"/>
    <lineage>
        <taxon>Bacteria</taxon>
        <taxon>Pseudomonadati</taxon>
        <taxon>Pseudomonadota</taxon>
        <taxon>Alphaproteobacteria</taxon>
        <taxon>Rhodobacterales</taxon>
        <taxon>Roseobacteraceae</taxon>
        <taxon>Loktanella</taxon>
    </lineage>
</organism>
<evidence type="ECO:0000256" key="3">
    <source>
        <dbReference type="ARBA" id="ARBA00022692"/>
    </source>
</evidence>
<dbReference type="InterPro" id="IPR050495">
    <property type="entry name" value="ATG22/LtaA_families"/>
</dbReference>
<evidence type="ECO:0000256" key="1">
    <source>
        <dbReference type="ARBA" id="ARBA00004127"/>
    </source>
</evidence>
<dbReference type="PANTHER" id="PTHR23519:SF1">
    <property type="entry name" value="AUTOPHAGY-RELATED PROTEIN 22"/>
    <property type="match status" value="1"/>
</dbReference>
<keyword evidence="8" id="KW-1185">Reference proteome</keyword>
<comment type="subcellular location">
    <subcellularLocation>
        <location evidence="1">Endomembrane system</location>
        <topology evidence="1">Multi-pass membrane protein</topology>
    </subcellularLocation>
</comment>
<protein>
    <submittedName>
        <fullName evidence="7">MFS transporter, UMF1 family</fullName>
    </submittedName>
</protein>